<dbReference type="Gene3D" id="3.30.70.330">
    <property type="match status" value="1"/>
</dbReference>
<comment type="caution">
    <text evidence="3">The sequence shown here is derived from an EMBL/GenBank/DDBJ whole genome shotgun (WGS) entry which is preliminary data.</text>
</comment>
<feature type="domain" description="RRM" evidence="2">
    <location>
        <begin position="101"/>
        <end position="172"/>
    </location>
</feature>
<dbReference type="Proteomes" id="UP000070089">
    <property type="component" value="Unassembled WGS sequence"/>
</dbReference>
<dbReference type="EMBL" id="JXTI01000130">
    <property type="protein sequence ID" value="KWX12209.1"/>
    <property type="molecule type" value="Genomic_DNA"/>
</dbReference>
<feature type="region of interest" description="Disordered" evidence="1">
    <location>
        <begin position="1"/>
        <end position="35"/>
    </location>
</feature>
<dbReference type="SMART" id="SM00360">
    <property type="entry name" value="RRM"/>
    <property type="match status" value="1"/>
</dbReference>
<organism evidence="3 4">
    <name type="scientific">Giardia duodenalis assemblage B</name>
    <dbReference type="NCBI Taxonomy" id="1394984"/>
    <lineage>
        <taxon>Eukaryota</taxon>
        <taxon>Metamonada</taxon>
        <taxon>Diplomonadida</taxon>
        <taxon>Hexamitidae</taxon>
        <taxon>Giardiinae</taxon>
        <taxon>Giardia</taxon>
    </lineage>
</organism>
<dbReference type="InterPro" id="IPR000504">
    <property type="entry name" value="RRM_dom"/>
</dbReference>
<dbReference type="SUPFAM" id="SSF54928">
    <property type="entry name" value="RNA-binding domain, RBD"/>
    <property type="match status" value="1"/>
</dbReference>
<protein>
    <submittedName>
        <fullName evidence="3">RNA-binding protein</fullName>
    </submittedName>
</protein>
<evidence type="ECO:0000313" key="3">
    <source>
        <dbReference type="EMBL" id="KWX12209.1"/>
    </source>
</evidence>
<proteinExistence type="predicted"/>
<name>A0A132NQ33_GIAIN</name>
<evidence type="ECO:0000313" key="4">
    <source>
        <dbReference type="Proteomes" id="UP000070089"/>
    </source>
</evidence>
<accession>A0A132NQ33</accession>
<dbReference type="AlphaFoldDB" id="A0A132NQ33"/>
<dbReference type="VEuPathDB" id="GiardiaDB:QR46_3827"/>
<dbReference type="InterPro" id="IPR035979">
    <property type="entry name" value="RBD_domain_sf"/>
</dbReference>
<dbReference type="GO" id="GO:0003723">
    <property type="term" value="F:RNA binding"/>
    <property type="evidence" value="ECO:0007669"/>
    <property type="project" value="InterPro"/>
</dbReference>
<evidence type="ECO:0000256" key="1">
    <source>
        <dbReference type="SAM" id="MobiDB-lite"/>
    </source>
</evidence>
<evidence type="ECO:0000259" key="2">
    <source>
        <dbReference type="SMART" id="SM00360"/>
    </source>
</evidence>
<sequence>MSLTLLRQRQAEKNKDQKEAIAKDEGSATPDNPRVQLVEPDDPDYAYFKALPDNGFVLLHTLLQLADVQSADLDLDTLVLELPEEKGDDSLYMQTDADKVSVFVTNIARTVTEAMLRNEFGAICSVQALHMGRNGPRGLRTAVIKCSTIEDVNRIIAVKHGTLFHGEQLTVIPKRTYIGPQKERQGGPVGGRALRGKGRGRFVKHLKK</sequence>
<feature type="compositionally biased region" description="Basic and acidic residues" evidence="1">
    <location>
        <begin position="9"/>
        <end position="26"/>
    </location>
</feature>
<dbReference type="InterPro" id="IPR012677">
    <property type="entry name" value="Nucleotide-bd_a/b_plait_sf"/>
</dbReference>
<dbReference type="CDD" id="cd00590">
    <property type="entry name" value="RRM_SF"/>
    <property type="match status" value="1"/>
</dbReference>
<reference evidence="3 4" key="1">
    <citation type="journal article" date="2015" name="Mol. Biochem. Parasitol.">
        <title>Identification of polymorphic genes for use in assemblage B genotyping assays through comparative genomics of multiple assemblage B Giardia duodenalis isolates.</title>
        <authorList>
            <person name="Wielinga C."/>
            <person name="Thompson R.C."/>
            <person name="Monis P."/>
            <person name="Ryan U."/>
        </authorList>
    </citation>
    <scope>NUCLEOTIDE SEQUENCE [LARGE SCALE GENOMIC DNA]</scope>
    <source>
        <strain evidence="3 4">BAH15c1</strain>
    </source>
</reference>
<gene>
    <name evidence="3" type="ORF">QR46_3827</name>
</gene>
<dbReference type="OrthoDB" id="10252907at2759"/>